<reference evidence="1 2" key="1">
    <citation type="submission" date="2024-08" db="EMBL/GenBank/DDBJ databases">
        <title>Insights into the chromosomal genome structure of Flemingia macrophylla.</title>
        <authorList>
            <person name="Ding Y."/>
            <person name="Zhao Y."/>
            <person name="Bi W."/>
            <person name="Wu M."/>
            <person name="Zhao G."/>
            <person name="Gong Y."/>
            <person name="Li W."/>
            <person name="Zhang P."/>
        </authorList>
    </citation>
    <scope>NUCLEOTIDE SEQUENCE [LARGE SCALE GENOMIC DNA]</scope>
    <source>
        <strain evidence="1">DYQJB</strain>
        <tissue evidence="1">Leaf</tissue>
    </source>
</reference>
<dbReference type="EMBL" id="JBGMDY010000005">
    <property type="protein sequence ID" value="KAL2335498.1"/>
    <property type="molecule type" value="Genomic_DNA"/>
</dbReference>
<keyword evidence="2" id="KW-1185">Reference proteome</keyword>
<evidence type="ECO:0000313" key="1">
    <source>
        <dbReference type="EMBL" id="KAL2335498.1"/>
    </source>
</evidence>
<protein>
    <submittedName>
        <fullName evidence="1">Uncharacterized protein</fullName>
    </submittedName>
</protein>
<dbReference type="Proteomes" id="UP001603857">
    <property type="component" value="Unassembled WGS sequence"/>
</dbReference>
<evidence type="ECO:0000313" key="2">
    <source>
        <dbReference type="Proteomes" id="UP001603857"/>
    </source>
</evidence>
<comment type="caution">
    <text evidence="1">The sequence shown here is derived from an EMBL/GenBank/DDBJ whole genome shotgun (WGS) entry which is preliminary data.</text>
</comment>
<sequence>MTVAVLKQFGAGGYGGSGNMVTDEVELQQHQILEKLYISTRAGKHYQRDIVRGVEGYIVTGSKQVEIGCDAKGEISPKDNAVEKENSRRESNIVEKTWRKVVTLTAKGEVSPEWWRC</sequence>
<accession>A0ABD1MI87</accession>
<gene>
    <name evidence="1" type="ORF">Fmac_016711</name>
</gene>
<organism evidence="1 2">
    <name type="scientific">Flemingia macrophylla</name>
    <dbReference type="NCBI Taxonomy" id="520843"/>
    <lineage>
        <taxon>Eukaryota</taxon>
        <taxon>Viridiplantae</taxon>
        <taxon>Streptophyta</taxon>
        <taxon>Embryophyta</taxon>
        <taxon>Tracheophyta</taxon>
        <taxon>Spermatophyta</taxon>
        <taxon>Magnoliopsida</taxon>
        <taxon>eudicotyledons</taxon>
        <taxon>Gunneridae</taxon>
        <taxon>Pentapetalae</taxon>
        <taxon>rosids</taxon>
        <taxon>fabids</taxon>
        <taxon>Fabales</taxon>
        <taxon>Fabaceae</taxon>
        <taxon>Papilionoideae</taxon>
        <taxon>50 kb inversion clade</taxon>
        <taxon>NPAAA clade</taxon>
        <taxon>indigoferoid/millettioid clade</taxon>
        <taxon>Phaseoleae</taxon>
        <taxon>Flemingia</taxon>
    </lineage>
</organism>
<name>A0ABD1MI87_9FABA</name>
<proteinExistence type="predicted"/>
<dbReference type="AlphaFoldDB" id="A0ABD1MI87"/>